<reference evidence="1" key="1">
    <citation type="submission" date="2021-01" db="EMBL/GenBank/DDBJ databases">
        <title>Modified the classification status of verrucomicrobia.</title>
        <authorList>
            <person name="Feng X."/>
        </authorList>
    </citation>
    <scope>NUCLEOTIDE SEQUENCE</scope>
    <source>
        <strain evidence="1">JCM 18052</strain>
    </source>
</reference>
<dbReference type="Proteomes" id="UP000600139">
    <property type="component" value="Unassembled WGS sequence"/>
</dbReference>
<name>A0A934R8B2_9BACT</name>
<accession>A0A934R8B2</accession>
<comment type="caution">
    <text evidence="1">The sequence shown here is derived from an EMBL/GenBank/DDBJ whole genome shotgun (WGS) entry which is preliminary data.</text>
</comment>
<gene>
    <name evidence="1" type="ORF">JIN84_15735</name>
</gene>
<evidence type="ECO:0000313" key="1">
    <source>
        <dbReference type="EMBL" id="MBK1817075.1"/>
    </source>
</evidence>
<organism evidence="1 2">
    <name type="scientific">Luteolibacter yonseiensis</name>
    <dbReference type="NCBI Taxonomy" id="1144680"/>
    <lineage>
        <taxon>Bacteria</taxon>
        <taxon>Pseudomonadati</taxon>
        <taxon>Verrucomicrobiota</taxon>
        <taxon>Verrucomicrobiia</taxon>
        <taxon>Verrucomicrobiales</taxon>
        <taxon>Verrucomicrobiaceae</taxon>
        <taxon>Luteolibacter</taxon>
    </lineage>
</organism>
<dbReference type="AlphaFoldDB" id="A0A934R8B2"/>
<evidence type="ECO:0000313" key="2">
    <source>
        <dbReference type="Proteomes" id="UP000600139"/>
    </source>
</evidence>
<protein>
    <submittedName>
        <fullName evidence="1">Uncharacterized protein</fullName>
    </submittedName>
</protein>
<proteinExistence type="predicted"/>
<dbReference type="EMBL" id="JAENIK010000011">
    <property type="protein sequence ID" value="MBK1817075.1"/>
    <property type="molecule type" value="Genomic_DNA"/>
</dbReference>
<sequence length="132" mass="14491">MSPDQVRVVFERVAYQMVVAGWLRRYAFTAGVGHELTWRTEGAQKAMLLRDLGEKYRLSEDDLSPLYFQMACKGMGLPDGVSFPAIDIEVSAFWLLCVGELGLEGDGDGLLALVHIVTGWGPDAPSSGKRVE</sequence>
<dbReference type="RefSeq" id="WP_200351995.1">
    <property type="nucleotide sequence ID" value="NZ_BAABHZ010000006.1"/>
</dbReference>
<keyword evidence="2" id="KW-1185">Reference proteome</keyword>